<name>A0A368S9K6_SETIT</name>
<dbReference type="CDD" id="cd14733">
    <property type="entry name" value="BACK"/>
    <property type="match status" value="1"/>
</dbReference>
<reference evidence="4" key="1">
    <citation type="journal article" date="2012" name="Nat. Biotechnol.">
        <title>Reference genome sequence of the model plant Setaria.</title>
        <authorList>
            <person name="Bennetzen J.L."/>
            <person name="Schmutz J."/>
            <person name="Wang H."/>
            <person name="Percifield R."/>
            <person name="Hawkins J."/>
            <person name="Pontaroli A.C."/>
            <person name="Estep M."/>
            <person name="Feng L."/>
            <person name="Vaughn J.N."/>
            <person name="Grimwood J."/>
            <person name="Jenkins J."/>
            <person name="Barry K."/>
            <person name="Lindquist E."/>
            <person name="Hellsten U."/>
            <person name="Deshpande S."/>
            <person name="Wang X."/>
            <person name="Wu X."/>
            <person name="Mitros T."/>
            <person name="Triplett J."/>
            <person name="Yang X."/>
            <person name="Ye C.Y."/>
            <person name="Mauro-Herrera M."/>
            <person name="Wang L."/>
            <person name="Li P."/>
            <person name="Sharma M."/>
            <person name="Sharma R."/>
            <person name="Ronald P.C."/>
            <person name="Panaud O."/>
            <person name="Kellogg E.A."/>
            <person name="Brutnell T.P."/>
            <person name="Doust A.N."/>
            <person name="Tuskan G.A."/>
            <person name="Rokhsar D."/>
            <person name="Devos K.M."/>
        </authorList>
    </citation>
    <scope>NUCLEOTIDE SEQUENCE [LARGE SCALE GENOMIC DNA]</scope>
    <source>
        <strain evidence="4">Yugu1</strain>
    </source>
</reference>
<feature type="domain" description="MATH" evidence="3">
    <location>
        <begin position="24"/>
        <end position="155"/>
    </location>
</feature>
<accession>A0A368S9K6</accession>
<dbReference type="InterPro" id="IPR045005">
    <property type="entry name" value="BPM1-6"/>
</dbReference>
<evidence type="ECO:0000256" key="2">
    <source>
        <dbReference type="ARBA" id="ARBA00010846"/>
    </source>
</evidence>
<dbReference type="SUPFAM" id="SSF49599">
    <property type="entry name" value="TRAF domain-like"/>
    <property type="match status" value="1"/>
</dbReference>
<dbReference type="PANTHER" id="PTHR26379:SF450">
    <property type="entry name" value="MATH DOMAIN-CONTAINING PROTEIN"/>
    <property type="match status" value="1"/>
</dbReference>
<reference evidence="4" key="2">
    <citation type="submission" date="2015-07" db="EMBL/GenBank/DDBJ databases">
        <authorList>
            <person name="Noorani M."/>
        </authorList>
    </citation>
    <scope>NUCLEOTIDE SEQUENCE</scope>
    <source>
        <strain evidence="4">Yugu1</strain>
    </source>
</reference>
<evidence type="ECO:0000256" key="1">
    <source>
        <dbReference type="ARBA" id="ARBA00004906"/>
    </source>
</evidence>
<proteinExistence type="inferred from homology"/>
<dbReference type="CDD" id="cd00121">
    <property type="entry name" value="MATH"/>
    <property type="match status" value="1"/>
</dbReference>
<gene>
    <name evidence="4" type="ORF">SETIT_8G197900v2</name>
</gene>
<dbReference type="InterPro" id="IPR002083">
    <property type="entry name" value="MATH/TRAF_dom"/>
</dbReference>
<dbReference type="PROSITE" id="PS50144">
    <property type="entry name" value="MATH"/>
    <property type="match status" value="1"/>
</dbReference>
<dbReference type="Pfam" id="PF24570">
    <property type="entry name" value="BACK_BPM_SPOP"/>
    <property type="match status" value="1"/>
</dbReference>
<dbReference type="InterPro" id="IPR056423">
    <property type="entry name" value="BACK_BPM_SPOP"/>
</dbReference>
<organism evidence="4">
    <name type="scientific">Setaria italica</name>
    <name type="common">Foxtail millet</name>
    <name type="synonym">Panicum italicum</name>
    <dbReference type="NCBI Taxonomy" id="4555"/>
    <lineage>
        <taxon>Eukaryota</taxon>
        <taxon>Viridiplantae</taxon>
        <taxon>Streptophyta</taxon>
        <taxon>Embryophyta</taxon>
        <taxon>Tracheophyta</taxon>
        <taxon>Spermatophyta</taxon>
        <taxon>Magnoliopsida</taxon>
        <taxon>Liliopsida</taxon>
        <taxon>Poales</taxon>
        <taxon>Poaceae</taxon>
        <taxon>PACMAD clade</taxon>
        <taxon>Panicoideae</taxon>
        <taxon>Panicodae</taxon>
        <taxon>Paniceae</taxon>
        <taxon>Cenchrinae</taxon>
        <taxon>Setaria</taxon>
    </lineage>
</organism>
<dbReference type="InterPro" id="IPR008974">
    <property type="entry name" value="TRAF-like"/>
</dbReference>
<comment type="similarity">
    <text evidence="2">Belongs to the Tdpoz family.</text>
</comment>
<dbReference type="Pfam" id="PF22486">
    <property type="entry name" value="MATH_2"/>
    <property type="match status" value="1"/>
</dbReference>
<dbReference type="Gene3D" id="1.25.40.420">
    <property type="match status" value="1"/>
</dbReference>
<dbReference type="GO" id="GO:0016567">
    <property type="term" value="P:protein ubiquitination"/>
    <property type="evidence" value="ECO:0007669"/>
    <property type="project" value="InterPro"/>
</dbReference>
<protein>
    <recommendedName>
        <fullName evidence="3">MATH domain-containing protein</fullName>
    </recommendedName>
</protein>
<dbReference type="PANTHER" id="PTHR26379">
    <property type="entry name" value="BTB/POZ AND MATH DOMAIN-CONTAINING PROTEIN 1"/>
    <property type="match status" value="1"/>
</dbReference>
<sequence length="261" mass="29041">MASYSNAAAGVNCSESTISTETVTGSHVLKIKRYSKTKEVLGVGESIKSSVFTVGGHRWYIEFYPHGYNEEEDDCISFVLFLDHPDDDETSVKAKFWLILLDQAGEPVPGYSAAMGLCTFSGAVPSYGCERFIVREELEAAPYLKDDSFSLRCDVTVFKEIRHVTDSTEQPRRALVPVGLIFFLMSLYRMQKLKLICENTLHGYVHASTVLAFSGLAEKYGCKGLREACFKFLKVPGNLRKFIESDGFECMATGEELPLSS</sequence>
<dbReference type="Gene3D" id="2.60.210.10">
    <property type="entry name" value="Apoptosis, Tumor Necrosis Factor Receptor Associated Protein 2, Chain A"/>
    <property type="match status" value="1"/>
</dbReference>
<dbReference type="AlphaFoldDB" id="A0A368S9K6"/>
<evidence type="ECO:0000313" key="4">
    <source>
        <dbReference type="EMBL" id="RCV39116.1"/>
    </source>
</evidence>
<comment type="pathway">
    <text evidence="1">Protein modification; protein ubiquitination.</text>
</comment>
<dbReference type="OrthoDB" id="595201at2759"/>
<dbReference type="EMBL" id="CM003535">
    <property type="protein sequence ID" value="RCV39116.1"/>
    <property type="molecule type" value="Genomic_DNA"/>
</dbReference>
<evidence type="ECO:0000259" key="3">
    <source>
        <dbReference type="PROSITE" id="PS50144"/>
    </source>
</evidence>